<keyword evidence="10 13" id="KW-0472">Membrane</keyword>
<organism evidence="15 16">
    <name type="scientific">Xenopus laevis</name>
    <name type="common">African clawed frog</name>
    <dbReference type="NCBI Taxonomy" id="8355"/>
    <lineage>
        <taxon>Eukaryota</taxon>
        <taxon>Metazoa</taxon>
        <taxon>Chordata</taxon>
        <taxon>Craniata</taxon>
        <taxon>Vertebrata</taxon>
        <taxon>Euteleostomi</taxon>
        <taxon>Amphibia</taxon>
        <taxon>Batrachia</taxon>
        <taxon>Anura</taxon>
        <taxon>Pipoidea</taxon>
        <taxon>Pipidae</taxon>
        <taxon>Xenopodinae</taxon>
        <taxon>Xenopus</taxon>
        <taxon>Xenopus</taxon>
    </lineage>
</organism>
<name>A0A974DHL4_XENLA</name>
<feature type="transmembrane region" description="Helical" evidence="13">
    <location>
        <begin position="225"/>
        <end position="249"/>
    </location>
</feature>
<evidence type="ECO:0000256" key="12">
    <source>
        <dbReference type="ARBA" id="ARBA00023319"/>
    </source>
</evidence>
<evidence type="ECO:0000256" key="11">
    <source>
        <dbReference type="ARBA" id="ARBA00023157"/>
    </source>
</evidence>
<dbReference type="InterPro" id="IPR007110">
    <property type="entry name" value="Ig-like_dom"/>
</dbReference>
<keyword evidence="9 13" id="KW-1133">Transmembrane helix</keyword>
<reference evidence="16" key="1">
    <citation type="journal article" date="2016" name="Nature">
        <title>Genome evolution in the allotetraploid frog Xenopus laevis.</title>
        <authorList>
            <person name="Session A.M."/>
            <person name="Uno Y."/>
            <person name="Kwon T."/>
            <person name="Chapman J.A."/>
            <person name="Toyoda A."/>
            <person name="Takahashi S."/>
            <person name="Fukui A."/>
            <person name="Hikosaka A."/>
            <person name="Suzuki A."/>
            <person name="Kondo M."/>
            <person name="van Heeringen S.J."/>
            <person name="Quigley I."/>
            <person name="Heinz S."/>
            <person name="Ogino H."/>
            <person name="Ochi H."/>
            <person name="Hellsten U."/>
            <person name="Lyons J.B."/>
            <person name="Simakov O."/>
            <person name="Putnam N."/>
            <person name="Stites J."/>
            <person name="Kuroki Y."/>
            <person name="Tanaka T."/>
            <person name="Michiue T."/>
            <person name="Watanabe M."/>
            <person name="Bogdanovic O."/>
            <person name="Lister R."/>
            <person name="Georgiou G."/>
            <person name="Paranjpe S.S."/>
            <person name="van Kruijsbergen I."/>
            <person name="Shu S."/>
            <person name="Carlson J."/>
            <person name="Kinoshita T."/>
            <person name="Ohta Y."/>
            <person name="Mawaribuchi S."/>
            <person name="Jenkins J."/>
            <person name="Grimwood J."/>
            <person name="Schmutz J."/>
            <person name="Mitros T."/>
            <person name="Mozaffari S.V."/>
            <person name="Suzuki Y."/>
            <person name="Haramoto Y."/>
            <person name="Yamamoto T.S."/>
            <person name="Takagi C."/>
            <person name="Heald R."/>
            <person name="Miller K."/>
            <person name="Haudenschild C."/>
            <person name="Kitzman J."/>
            <person name="Nakayama T."/>
            <person name="Izutsu Y."/>
            <person name="Robert J."/>
            <person name="Fortriede J."/>
            <person name="Burns K."/>
            <person name="Lotay V."/>
            <person name="Karimi K."/>
            <person name="Yasuoka Y."/>
            <person name="Dichmann D.S."/>
            <person name="Flajnik M.F."/>
            <person name="Houston D.W."/>
            <person name="Shendure J."/>
            <person name="DuPasquier L."/>
            <person name="Vize P.D."/>
            <person name="Zorn A.M."/>
            <person name="Ito M."/>
            <person name="Marcotte E.M."/>
            <person name="Wallingford J.B."/>
            <person name="Ito Y."/>
            <person name="Asashima M."/>
            <person name="Ueno N."/>
            <person name="Matsuda Y."/>
            <person name="Veenstra G.J."/>
            <person name="Fujiyama A."/>
            <person name="Harland R.M."/>
            <person name="Taira M."/>
            <person name="Rokhsar D.S."/>
        </authorList>
    </citation>
    <scope>NUCLEOTIDE SEQUENCE [LARGE SCALE GENOMIC DNA]</scope>
    <source>
        <strain evidence="16">J</strain>
    </source>
</reference>
<evidence type="ECO:0000256" key="1">
    <source>
        <dbReference type="ARBA" id="ARBA00004251"/>
    </source>
</evidence>
<dbReference type="Pfam" id="PF07686">
    <property type="entry name" value="V-set"/>
    <property type="match status" value="1"/>
</dbReference>
<dbReference type="Proteomes" id="UP000694892">
    <property type="component" value="Chromosome 2S"/>
</dbReference>
<protein>
    <recommendedName>
        <fullName evidence="14">Ig-like domain-containing protein</fullName>
    </recommendedName>
</protein>
<dbReference type="InterPro" id="IPR042625">
    <property type="entry name" value="JAM2"/>
</dbReference>
<gene>
    <name evidence="15" type="ORF">XELAEV_18014264mg</name>
</gene>
<evidence type="ECO:0000256" key="7">
    <source>
        <dbReference type="ARBA" id="ARBA00022729"/>
    </source>
</evidence>
<dbReference type="FunFam" id="2.60.40.10:FF:000342">
    <property type="entry name" value="Junctional adhesion molecule A"/>
    <property type="match status" value="1"/>
</dbReference>
<sequence>MFSPFLLGKETFGVYVSSDNSNVEVHEFGEAILSCKYKLEKEHPVRLEWKKVVPNGDISFIYYNNTLAANLRGRAEMIESSIWFKNTTRADSGKYRCEVTAPKDNKSFQEIVIDLKVLVAPGVPVCDVPPSAMSGTAVELKCRESEGFPVSEYRWYKNGILLAVNPAPNARLTNSSYTVNSASGTLQFNTVARMDTGDYYCEASNGIGKSQKCAVRQLQVDDLNVAGIIAGVVVVALVMLFCGLGVFYAQRKGYFSMVGTLQTEHPARNTRSSTGGGSWEWSNWYIQNSGFRQDSAFFSRIRIRQTKSGS</sequence>
<keyword evidence="8" id="KW-0965">Cell junction</keyword>
<dbReference type="SMART" id="SM00408">
    <property type="entry name" value="IGc2"/>
    <property type="match status" value="2"/>
</dbReference>
<dbReference type="EMBL" id="CM004469">
    <property type="protein sequence ID" value="OCT91215.1"/>
    <property type="molecule type" value="Genomic_DNA"/>
</dbReference>
<comment type="similarity">
    <text evidence="3">Belongs to the immunoglobulin superfamily.</text>
</comment>
<dbReference type="GO" id="GO:0098636">
    <property type="term" value="C:protein complex involved in cell adhesion"/>
    <property type="evidence" value="ECO:0007669"/>
    <property type="project" value="TreeGrafter"/>
</dbReference>
<dbReference type="SMART" id="SM00409">
    <property type="entry name" value="IG"/>
    <property type="match status" value="2"/>
</dbReference>
<keyword evidence="12" id="KW-0393">Immunoglobulin domain</keyword>
<evidence type="ECO:0000256" key="6">
    <source>
        <dbReference type="ARBA" id="ARBA00022692"/>
    </source>
</evidence>
<dbReference type="GO" id="GO:0005886">
    <property type="term" value="C:plasma membrane"/>
    <property type="evidence" value="ECO:0007669"/>
    <property type="project" value="UniProtKB-SubCell"/>
</dbReference>
<dbReference type="OMA" id="APEYVWF"/>
<evidence type="ECO:0000256" key="3">
    <source>
        <dbReference type="ARBA" id="ARBA00008637"/>
    </source>
</evidence>
<dbReference type="SUPFAM" id="SSF48726">
    <property type="entry name" value="Immunoglobulin"/>
    <property type="match status" value="2"/>
</dbReference>
<feature type="domain" description="Ig-like" evidence="14">
    <location>
        <begin position="121"/>
        <end position="221"/>
    </location>
</feature>
<feature type="domain" description="Ig-like" evidence="14">
    <location>
        <begin position="4"/>
        <end position="109"/>
    </location>
</feature>
<evidence type="ECO:0000256" key="8">
    <source>
        <dbReference type="ARBA" id="ARBA00022949"/>
    </source>
</evidence>
<evidence type="ECO:0000313" key="16">
    <source>
        <dbReference type="Proteomes" id="UP000694892"/>
    </source>
</evidence>
<dbReference type="AlphaFoldDB" id="A0A974DHL4"/>
<dbReference type="GO" id="GO:0007159">
    <property type="term" value="P:leukocyte cell-cell adhesion"/>
    <property type="evidence" value="ECO:0007669"/>
    <property type="project" value="TreeGrafter"/>
</dbReference>
<evidence type="ECO:0000256" key="4">
    <source>
        <dbReference type="ARBA" id="ARBA00022427"/>
    </source>
</evidence>
<evidence type="ECO:0000259" key="14">
    <source>
        <dbReference type="PROSITE" id="PS50835"/>
    </source>
</evidence>
<dbReference type="InterPro" id="IPR013106">
    <property type="entry name" value="Ig_V-set"/>
</dbReference>
<dbReference type="InterPro" id="IPR013783">
    <property type="entry name" value="Ig-like_fold"/>
</dbReference>
<keyword evidence="5" id="KW-1003">Cell membrane</keyword>
<evidence type="ECO:0000256" key="13">
    <source>
        <dbReference type="SAM" id="Phobius"/>
    </source>
</evidence>
<keyword evidence="4" id="KW-0796">Tight junction</keyword>
<evidence type="ECO:0000256" key="2">
    <source>
        <dbReference type="ARBA" id="ARBA00004435"/>
    </source>
</evidence>
<dbReference type="InterPro" id="IPR003598">
    <property type="entry name" value="Ig_sub2"/>
</dbReference>
<dbReference type="PANTHER" id="PTHR44663">
    <property type="entry name" value="JUNCTIONAL ADHESION MOLECULE B"/>
    <property type="match status" value="1"/>
</dbReference>
<dbReference type="PANTHER" id="PTHR44663:SF2">
    <property type="entry name" value="JUNCTIONAL ADHESION MOLECULE B"/>
    <property type="match status" value="1"/>
</dbReference>
<dbReference type="InterPro" id="IPR036179">
    <property type="entry name" value="Ig-like_dom_sf"/>
</dbReference>
<keyword evidence="6 13" id="KW-0812">Transmembrane</keyword>
<evidence type="ECO:0000256" key="9">
    <source>
        <dbReference type="ARBA" id="ARBA00022989"/>
    </source>
</evidence>
<evidence type="ECO:0000313" key="15">
    <source>
        <dbReference type="EMBL" id="OCT91215.1"/>
    </source>
</evidence>
<comment type="subcellular location">
    <subcellularLocation>
        <location evidence="2">Cell junction</location>
        <location evidence="2">Tight junction</location>
    </subcellularLocation>
    <subcellularLocation>
        <location evidence="1">Cell membrane</location>
        <topology evidence="1">Single-pass type I membrane protein</topology>
    </subcellularLocation>
</comment>
<evidence type="ECO:0000256" key="10">
    <source>
        <dbReference type="ARBA" id="ARBA00023136"/>
    </source>
</evidence>
<dbReference type="PROSITE" id="PS50835">
    <property type="entry name" value="IG_LIKE"/>
    <property type="match status" value="2"/>
</dbReference>
<dbReference type="InterPro" id="IPR003599">
    <property type="entry name" value="Ig_sub"/>
</dbReference>
<proteinExistence type="inferred from homology"/>
<keyword evidence="7" id="KW-0732">Signal</keyword>
<dbReference type="GO" id="GO:0009986">
    <property type="term" value="C:cell surface"/>
    <property type="evidence" value="ECO:0007669"/>
    <property type="project" value="TreeGrafter"/>
</dbReference>
<keyword evidence="11" id="KW-1015">Disulfide bond</keyword>
<dbReference type="Pfam" id="PF13927">
    <property type="entry name" value="Ig_3"/>
    <property type="match status" value="1"/>
</dbReference>
<dbReference type="GO" id="GO:0005923">
    <property type="term" value="C:bicellular tight junction"/>
    <property type="evidence" value="ECO:0007669"/>
    <property type="project" value="UniProtKB-SubCell"/>
</dbReference>
<evidence type="ECO:0000256" key="5">
    <source>
        <dbReference type="ARBA" id="ARBA00022475"/>
    </source>
</evidence>
<accession>A0A974DHL4</accession>
<dbReference type="Gene3D" id="2.60.40.10">
    <property type="entry name" value="Immunoglobulins"/>
    <property type="match status" value="2"/>
</dbReference>